<evidence type="ECO:0000313" key="4">
    <source>
        <dbReference type="EMBL" id="ABK16146.1"/>
    </source>
</evidence>
<keyword evidence="5" id="KW-1185">Reference proteome</keyword>
<dbReference type="InterPro" id="IPR023772">
    <property type="entry name" value="DNA-bd_HTH_TetR-type_CS"/>
</dbReference>
<dbReference type="eggNOG" id="COG1309">
    <property type="taxonomic scope" value="Bacteria"/>
</dbReference>
<dbReference type="InParanoid" id="A0LFE4"/>
<dbReference type="KEGG" id="sfu:Sfum_0446"/>
<dbReference type="HOGENOM" id="CLU_069356_16_1_7"/>
<dbReference type="RefSeq" id="WP_011697319.1">
    <property type="nucleotide sequence ID" value="NC_008554.1"/>
</dbReference>
<reference evidence="4 5" key="1">
    <citation type="submission" date="2006-10" db="EMBL/GenBank/DDBJ databases">
        <title>Complete sequence of Syntrophobacter fumaroxidans MPOB.</title>
        <authorList>
            <consortium name="US DOE Joint Genome Institute"/>
            <person name="Copeland A."/>
            <person name="Lucas S."/>
            <person name="Lapidus A."/>
            <person name="Barry K."/>
            <person name="Detter J.C."/>
            <person name="Glavina del Rio T."/>
            <person name="Hammon N."/>
            <person name="Israni S."/>
            <person name="Pitluck S."/>
            <person name="Goltsman E.G."/>
            <person name="Martinez M."/>
            <person name="Schmutz J."/>
            <person name="Larimer F."/>
            <person name="Land M."/>
            <person name="Hauser L."/>
            <person name="Kyrpides N."/>
            <person name="Kim E."/>
            <person name="Boone D.R."/>
            <person name="Brockman F."/>
            <person name="Culley D."/>
            <person name="Ferry J."/>
            <person name="Gunsalus R."/>
            <person name="McInerney M.J."/>
            <person name="Morrison M."/>
            <person name="Plugge C."/>
            <person name="Rohlin L."/>
            <person name="Scholten J."/>
            <person name="Sieber J."/>
            <person name="Stams A.J.M."/>
            <person name="Worm P."/>
            <person name="Henstra A.M."/>
            <person name="Richardson P."/>
        </authorList>
    </citation>
    <scope>NUCLEOTIDE SEQUENCE [LARGE SCALE GENOMIC DNA]</scope>
    <source>
        <strain evidence="5">DSM 10017 / MPOB</strain>
    </source>
</reference>
<proteinExistence type="predicted"/>
<dbReference type="Gene3D" id="1.10.10.60">
    <property type="entry name" value="Homeodomain-like"/>
    <property type="match status" value="1"/>
</dbReference>
<gene>
    <name evidence="4" type="ordered locus">Sfum_0446</name>
</gene>
<dbReference type="PANTHER" id="PTHR30055">
    <property type="entry name" value="HTH-TYPE TRANSCRIPTIONAL REGULATOR RUTR"/>
    <property type="match status" value="1"/>
</dbReference>
<dbReference type="SUPFAM" id="SSF46689">
    <property type="entry name" value="Homeodomain-like"/>
    <property type="match status" value="1"/>
</dbReference>
<dbReference type="PROSITE" id="PS01081">
    <property type="entry name" value="HTH_TETR_1"/>
    <property type="match status" value="1"/>
</dbReference>
<dbReference type="AlphaFoldDB" id="A0LFE4"/>
<evidence type="ECO:0000313" key="5">
    <source>
        <dbReference type="Proteomes" id="UP000001784"/>
    </source>
</evidence>
<dbReference type="PRINTS" id="PR00455">
    <property type="entry name" value="HTHTETR"/>
</dbReference>
<dbReference type="EMBL" id="CP000478">
    <property type="protein sequence ID" value="ABK16146.1"/>
    <property type="molecule type" value="Genomic_DNA"/>
</dbReference>
<dbReference type="InterPro" id="IPR036271">
    <property type="entry name" value="Tet_transcr_reg_TetR-rel_C_sf"/>
</dbReference>
<dbReference type="InterPro" id="IPR001647">
    <property type="entry name" value="HTH_TetR"/>
</dbReference>
<dbReference type="Gene3D" id="1.10.357.10">
    <property type="entry name" value="Tetracycline Repressor, domain 2"/>
    <property type="match status" value="1"/>
</dbReference>
<dbReference type="PROSITE" id="PS50977">
    <property type="entry name" value="HTH_TETR_2"/>
    <property type="match status" value="1"/>
</dbReference>
<dbReference type="InterPro" id="IPR009057">
    <property type="entry name" value="Homeodomain-like_sf"/>
</dbReference>
<dbReference type="FunCoup" id="A0LFE4">
    <property type="interactions" value="15"/>
</dbReference>
<dbReference type="Proteomes" id="UP000001784">
    <property type="component" value="Chromosome"/>
</dbReference>
<feature type="DNA-binding region" description="H-T-H motif" evidence="2">
    <location>
        <begin position="34"/>
        <end position="53"/>
    </location>
</feature>
<feature type="domain" description="HTH tetR-type" evidence="3">
    <location>
        <begin position="11"/>
        <end position="71"/>
    </location>
</feature>
<accession>A0LFE4</accession>
<dbReference type="SUPFAM" id="SSF48498">
    <property type="entry name" value="Tetracyclin repressor-like, C-terminal domain"/>
    <property type="match status" value="1"/>
</dbReference>
<dbReference type="STRING" id="335543.Sfum_0446"/>
<dbReference type="PANTHER" id="PTHR30055:SF226">
    <property type="entry name" value="HTH-TYPE TRANSCRIPTIONAL REGULATOR PKSA"/>
    <property type="match status" value="1"/>
</dbReference>
<protein>
    <submittedName>
        <fullName evidence="4">Transcriptional regulator, TetR family</fullName>
    </submittedName>
</protein>
<keyword evidence="1 2" id="KW-0238">DNA-binding</keyword>
<sequence length="220" mass="24422">MGMLKGGGRSADTRERLLEAAGETFAARGFRDATVREISRRAGVNVAAVNYYFGDKEGLYSAVLKYTLDSALKKYPPDLGLDGDATAEDRLYAFIRSMLYRVTDEGRPAWHGKLMIREIAQPTKALDEMVLTGFGPLHRSLMSIVRELAGAGGDEEQIRLCAMSILGQCLYYHLCRPVLKALYAQSFDVPEIERLAGHIMRFSLNGLRVLQAKTDNPRMG</sequence>
<organism evidence="4 5">
    <name type="scientific">Syntrophobacter fumaroxidans (strain DSM 10017 / MPOB)</name>
    <dbReference type="NCBI Taxonomy" id="335543"/>
    <lineage>
        <taxon>Bacteria</taxon>
        <taxon>Pseudomonadati</taxon>
        <taxon>Thermodesulfobacteriota</taxon>
        <taxon>Syntrophobacteria</taxon>
        <taxon>Syntrophobacterales</taxon>
        <taxon>Syntrophobacteraceae</taxon>
        <taxon>Syntrophobacter</taxon>
    </lineage>
</organism>
<dbReference type="GO" id="GO:0000976">
    <property type="term" value="F:transcription cis-regulatory region binding"/>
    <property type="evidence" value="ECO:0007669"/>
    <property type="project" value="TreeGrafter"/>
</dbReference>
<evidence type="ECO:0000259" key="3">
    <source>
        <dbReference type="PROSITE" id="PS50977"/>
    </source>
</evidence>
<dbReference type="Pfam" id="PF09209">
    <property type="entry name" value="CecR_C"/>
    <property type="match status" value="1"/>
</dbReference>
<dbReference type="GO" id="GO:0003700">
    <property type="term" value="F:DNA-binding transcription factor activity"/>
    <property type="evidence" value="ECO:0007669"/>
    <property type="project" value="TreeGrafter"/>
</dbReference>
<evidence type="ECO:0000256" key="1">
    <source>
        <dbReference type="ARBA" id="ARBA00023125"/>
    </source>
</evidence>
<dbReference type="Pfam" id="PF00440">
    <property type="entry name" value="TetR_N"/>
    <property type="match status" value="1"/>
</dbReference>
<name>A0LFE4_SYNFM</name>
<dbReference type="InterPro" id="IPR050109">
    <property type="entry name" value="HTH-type_TetR-like_transc_reg"/>
</dbReference>
<dbReference type="InterPro" id="IPR015292">
    <property type="entry name" value="Tscrpt_reg_YbiH_C"/>
</dbReference>
<evidence type="ECO:0000256" key="2">
    <source>
        <dbReference type="PROSITE-ProRule" id="PRU00335"/>
    </source>
</evidence>